<dbReference type="Proteomes" id="UP000561045">
    <property type="component" value="Unassembled WGS sequence"/>
</dbReference>
<dbReference type="InterPro" id="IPR039910">
    <property type="entry name" value="D15-like"/>
</dbReference>
<evidence type="ECO:0000256" key="3">
    <source>
        <dbReference type="ARBA" id="ARBA00022692"/>
    </source>
</evidence>
<name>A0A840BM04_9RHOO</name>
<comment type="function">
    <text evidence="8">Part of the outer membrane protein assembly complex, which is involved in assembly and insertion of beta-barrel proteins into the outer membrane.</text>
</comment>
<dbReference type="AlphaFoldDB" id="A0A840BM04"/>
<evidence type="ECO:0000313" key="12">
    <source>
        <dbReference type="Proteomes" id="UP000561045"/>
    </source>
</evidence>
<dbReference type="InterPro" id="IPR023707">
    <property type="entry name" value="OM_assembly_BamA"/>
</dbReference>
<dbReference type="PANTHER" id="PTHR12815:SF23">
    <property type="entry name" value="OUTER MEMBRANE PROTEIN ASSEMBLY FACTOR BAMA"/>
    <property type="match status" value="1"/>
</dbReference>
<dbReference type="Pfam" id="PF01103">
    <property type="entry name" value="Omp85"/>
    <property type="match status" value="1"/>
</dbReference>
<dbReference type="Gene3D" id="2.40.160.50">
    <property type="entry name" value="membrane protein fhac: a member of the omp85/tpsb transporter family"/>
    <property type="match status" value="1"/>
</dbReference>
<dbReference type="Pfam" id="PF07244">
    <property type="entry name" value="POTRA"/>
    <property type="match status" value="5"/>
</dbReference>
<dbReference type="NCBIfam" id="TIGR03303">
    <property type="entry name" value="OM_YaeT"/>
    <property type="match status" value="1"/>
</dbReference>
<feature type="domain" description="POTRA" evidence="10">
    <location>
        <begin position="270"/>
        <end position="348"/>
    </location>
</feature>
<dbReference type="RefSeq" id="WP_183632153.1">
    <property type="nucleotide sequence ID" value="NZ_BAABLE010000011.1"/>
</dbReference>
<feature type="chain" id="PRO_5033191337" description="Outer membrane protein assembly factor BamA" evidence="8">
    <location>
        <begin position="22"/>
        <end position="764"/>
    </location>
</feature>
<dbReference type="PANTHER" id="PTHR12815">
    <property type="entry name" value="SORTING AND ASSEMBLY MACHINERY SAMM50 PROTEIN FAMILY MEMBER"/>
    <property type="match status" value="1"/>
</dbReference>
<protein>
    <recommendedName>
        <fullName evidence="8 9">Outer membrane protein assembly factor BamA</fullName>
    </recommendedName>
</protein>
<comment type="subunit">
    <text evidence="8">Part of the Bam complex.</text>
</comment>
<dbReference type="PIRSF" id="PIRSF006076">
    <property type="entry name" value="OM_assembly_OMP85"/>
    <property type="match status" value="1"/>
</dbReference>
<evidence type="ECO:0000256" key="1">
    <source>
        <dbReference type="ARBA" id="ARBA00004370"/>
    </source>
</evidence>
<dbReference type="InterPro" id="IPR034746">
    <property type="entry name" value="POTRA"/>
</dbReference>
<feature type="domain" description="POTRA" evidence="10">
    <location>
        <begin position="176"/>
        <end position="267"/>
    </location>
</feature>
<evidence type="ECO:0000313" key="11">
    <source>
        <dbReference type="EMBL" id="MBB4011517.1"/>
    </source>
</evidence>
<evidence type="ECO:0000256" key="5">
    <source>
        <dbReference type="ARBA" id="ARBA00022737"/>
    </source>
</evidence>
<reference evidence="11 12" key="1">
    <citation type="submission" date="2020-08" db="EMBL/GenBank/DDBJ databases">
        <title>Genomic Encyclopedia of Type Strains, Phase IV (KMG-IV): sequencing the most valuable type-strain genomes for metagenomic binning, comparative biology and taxonomic classification.</title>
        <authorList>
            <person name="Goeker M."/>
        </authorList>
    </citation>
    <scope>NUCLEOTIDE SEQUENCE [LARGE SCALE GENOMIC DNA]</scope>
    <source>
        <strain evidence="11 12">DSM 106739</strain>
    </source>
</reference>
<dbReference type="HAMAP" id="MF_01430">
    <property type="entry name" value="OM_assembly_BamA"/>
    <property type="match status" value="1"/>
</dbReference>
<keyword evidence="7 8" id="KW-0998">Cell outer membrane</keyword>
<dbReference type="GO" id="GO:0009279">
    <property type="term" value="C:cell outer membrane"/>
    <property type="evidence" value="ECO:0007669"/>
    <property type="project" value="UniProtKB-SubCell"/>
</dbReference>
<sequence precursor="true">MQLKLIPGLLAALFAADSAHAFDTFVVKDIRVEGLQRTEAGTVFNYLPVKVGEKVTEERAAQAIRALYATGFFKDVRLEVDGGVLVVVVDERPAIGSIEFDGNSAFESDNLRKGLRDAGIAESRILDRSLLERAEQELKRQYLNRSYYGATITTEITPLERNRVALKFKIAEGDIAAIKQIGISGNKVFSESELKSQISAKPKHWFPPVNWLSKSHEYSKPKLQGDLESIRSYYLNRGYLDFNVDSSQVSITPDKQDVYIAIGVAEGEQYRINSVKLAGDLIISDAEAKALVLLRPGDVFSRDNLTETTRLISERLSNEGYAFANVNAAPELDKEKRLVSLTIFVDPGKRVYIRRINIAGNTRTKDEVIRRELRQFESTWYDGAKIKRSKVRLDRTGFYEETNLDTQPVAGTSDQVDLNVTVKERATGNFLLGAGYSTTEHLVLQGSLSQNNLFGTGNALSLNLNTGKSNRTLVLSYTNPYFTPDGVSVGYSLYHRNYNPSATTNVAYYTTQSSGLGMTFGYPIAEDDAIYFGASFDSTRTKIGATSDVQYIDFVNKFGELTNTFLLTGSWSNDSRDSSLTPVSGLYQRFVAEVAVPPAEQRYYRLNYQAQYFIPLFFKDATLQFHGNASYASGYGGLPVPFYKNYYAGGIGSVRAYDDNSLGPRSGSGSALGGTQLLTYGAEYFFTPPMTNIDKSFRLGLFVDGGQVWAADQKVVLADVRYSAGLSLAWISPIGPLKFSFGQPLNSKEGDRTQRFQFQLGNIF</sequence>
<feature type="signal peptide" evidence="8">
    <location>
        <begin position="1"/>
        <end position="21"/>
    </location>
</feature>
<keyword evidence="2 8" id="KW-1134">Transmembrane beta strand</keyword>
<dbReference type="FunFam" id="3.10.20.310:FF:000003">
    <property type="entry name" value="Outer membrane protein assembly factor BamA"/>
    <property type="match status" value="1"/>
</dbReference>
<dbReference type="InterPro" id="IPR010827">
    <property type="entry name" value="BamA/TamA_POTRA"/>
</dbReference>
<accession>A0A840BM04</accession>
<dbReference type="EMBL" id="JACIET010000001">
    <property type="protein sequence ID" value="MBB4011517.1"/>
    <property type="molecule type" value="Genomic_DNA"/>
</dbReference>
<dbReference type="GO" id="GO:0051205">
    <property type="term" value="P:protein insertion into membrane"/>
    <property type="evidence" value="ECO:0007669"/>
    <property type="project" value="UniProtKB-UniRule"/>
</dbReference>
<comment type="similarity">
    <text evidence="8">Belongs to the BamA family.</text>
</comment>
<organism evidence="11 12">
    <name type="scientific">Niveibacterium umoris</name>
    <dbReference type="NCBI Taxonomy" id="1193620"/>
    <lineage>
        <taxon>Bacteria</taxon>
        <taxon>Pseudomonadati</taxon>
        <taxon>Pseudomonadota</taxon>
        <taxon>Betaproteobacteria</taxon>
        <taxon>Rhodocyclales</taxon>
        <taxon>Rhodocyclaceae</taxon>
        <taxon>Niveibacterium</taxon>
    </lineage>
</organism>
<keyword evidence="6 8" id="KW-0472">Membrane</keyword>
<evidence type="ECO:0000256" key="6">
    <source>
        <dbReference type="ARBA" id="ARBA00023136"/>
    </source>
</evidence>
<keyword evidence="3 8" id="KW-0812">Transmembrane</keyword>
<comment type="caution">
    <text evidence="11">The sequence shown here is derived from an EMBL/GenBank/DDBJ whole genome shotgun (WGS) entry which is preliminary data.</text>
</comment>
<feature type="domain" description="POTRA" evidence="10">
    <location>
        <begin position="93"/>
        <end position="173"/>
    </location>
</feature>
<feature type="domain" description="POTRA" evidence="10">
    <location>
        <begin position="25"/>
        <end position="92"/>
    </location>
</feature>
<keyword evidence="5 8" id="KW-0677">Repeat</keyword>
<dbReference type="Gene3D" id="3.10.20.310">
    <property type="entry name" value="membrane protein fhac"/>
    <property type="match status" value="5"/>
</dbReference>
<keyword evidence="4 8" id="KW-0732">Signal</keyword>
<dbReference type="GO" id="GO:0043165">
    <property type="term" value="P:Gram-negative-bacterium-type cell outer membrane assembly"/>
    <property type="evidence" value="ECO:0007669"/>
    <property type="project" value="UniProtKB-UniRule"/>
</dbReference>
<evidence type="ECO:0000256" key="2">
    <source>
        <dbReference type="ARBA" id="ARBA00022452"/>
    </source>
</evidence>
<evidence type="ECO:0000256" key="8">
    <source>
        <dbReference type="HAMAP-Rule" id="MF_01430"/>
    </source>
</evidence>
<gene>
    <name evidence="8" type="primary">bamA</name>
    <name evidence="11" type="ORF">GGR36_000825</name>
</gene>
<dbReference type="InterPro" id="IPR000184">
    <property type="entry name" value="Bac_surfAg_D15"/>
</dbReference>
<evidence type="ECO:0000259" key="10">
    <source>
        <dbReference type="PROSITE" id="PS51779"/>
    </source>
</evidence>
<evidence type="ECO:0000256" key="7">
    <source>
        <dbReference type="ARBA" id="ARBA00023237"/>
    </source>
</evidence>
<comment type="subcellular location">
    <subcellularLocation>
        <location evidence="8">Cell outer membrane</location>
    </subcellularLocation>
    <subcellularLocation>
        <location evidence="1">Membrane</location>
    </subcellularLocation>
</comment>
<proteinExistence type="inferred from homology"/>
<keyword evidence="12" id="KW-1185">Reference proteome</keyword>
<evidence type="ECO:0000256" key="4">
    <source>
        <dbReference type="ARBA" id="ARBA00022729"/>
    </source>
</evidence>
<evidence type="ECO:0000256" key="9">
    <source>
        <dbReference type="NCBIfam" id="TIGR03303"/>
    </source>
</evidence>
<dbReference type="PROSITE" id="PS51779">
    <property type="entry name" value="POTRA"/>
    <property type="match status" value="5"/>
</dbReference>
<feature type="domain" description="POTRA" evidence="10">
    <location>
        <begin position="351"/>
        <end position="425"/>
    </location>
</feature>